<name>A0ABV8ZTS1_9NEIS</name>
<reference evidence="2" key="1">
    <citation type="journal article" date="2019" name="Int. J. Syst. Evol. Microbiol.">
        <title>The Global Catalogue of Microorganisms (GCM) 10K type strain sequencing project: providing services to taxonomists for standard genome sequencing and annotation.</title>
        <authorList>
            <consortium name="The Broad Institute Genomics Platform"/>
            <consortium name="The Broad Institute Genome Sequencing Center for Infectious Disease"/>
            <person name="Wu L."/>
            <person name="Ma J."/>
        </authorList>
    </citation>
    <scope>NUCLEOTIDE SEQUENCE [LARGE SCALE GENOMIC DNA]</scope>
    <source>
        <strain evidence="2">CGMCC 4.7608</strain>
    </source>
</reference>
<comment type="caution">
    <text evidence="1">The sequence shown here is derived from an EMBL/GenBank/DDBJ whole genome shotgun (WGS) entry which is preliminary data.</text>
</comment>
<proteinExistence type="predicted"/>
<keyword evidence="2" id="KW-1185">Reference proteome</keyword>
<evidence type="ECO:0000313" key="2">
    <source>
        <dbReference type="Proteomes" id="UP001595999"/>
    </source>
</evidence>
<dbReference type="Proteomes" id="UP001595999">
    <property type="component" value="Unassembled WGS sequence"/>
</dbReference>
<dbReference type="InterPro" id="IPR018715">
    <property type="entry name" value="DUF2239"/>
</dbReference>
<dbReference type="Pfam" id="PF09998">
    <property type="entry name" value="DUF2239"/>
    <property type="match status" value="1"/>
</dbReference>
<protein>
    <submittedName>
        <fullName evidence="1">DUF2239 family protein</fullName>
    </submittedName>
</protein>
<dbReference type="EMBL" id="JBHSEK010000005">
    <property type="protein sequence ID" value="MFC4490141.1"/>
    <property type="molecule type" value="Genomic_DNA"/>
</dbReference>
<gene>
    <name evidence="1" type="ORF">ACFO0R_10955</name>
</gene>
<accession>A0ABV8ZTS1</accession>
<evidence type="ECO:0000313" key="1">
    <source>
        <dbReference type="EMBL" id="MFC4490141.1"/>
    </source>
</evidence>
<dbReference type="RefSeq" id="WP_231461643.1">
    <property type="nucleotide sequence ID" value="NZ_JAJOHW010000039.1"/>
</dbReference>
<sequence length="210" mass="22963">MDSATTLPSYAAFNGHRHIASGPLASVALVVKRAMENGSTEPILIFDNATGRTTDVDLRGTDDEIISRVTQTATDSNCINGSSRESEHGVLRSRGRPKLGVVAREITLLPRHWDWLSAQPGGASVALRKLVEDARRVNKQQDNRRAAHERAYHFISAIAGDLPGFEESARALFADDHMRFNEITANWPEDVRDHAVALGWPSTPSITSAL</sequence>
<organism evidence="1 2">
    <name type="scientific">Chromobacterium aquaticum</name>
    <dbReference type="NCBI Taxonomy" id="467180"/>
    <lineage>
        <taxon>Bacteria</taxon>
        <taxon>Pseudomonadati</taxon>
        <taxon>Pseudomonadota</taxon>
        <taxon>Betaproteobacteria</taxon>
        <taxon>Neisseriales</taxon>
        <taxon>Chromobacteriaceae</taxon>
        <taxon>Chromobacterium</taxon>
    </lineage>
</organism>